<evidence type="ECO:0000256" key="4">
    <source>
        <dbReference type="ARBA" id="ARBA00022729"/>
    </source>
</evidence>
<comment type="similarity">
    <text evidence="2">Belongs to the bacterial solute-binding protein 1 family.</text>
</comment>
<protein>
    <submittedName>
        <fullName evidence="6">Extracellular solute-binding protein</fullName>
    </submittedName>
</protein>
<proteinExistence type="inferred from homology"/>
<sequence>MRPIRSDWEKELRHFPLNPQGVPAKLKQSVEERIALEATHRRGKGKAWVAAAVLLLVSAVLFVQREPILSFFRQEVDSDPFDVKTERSLKVQWYDGMSFMSRYGSAFIIQYPNMDIETVNSPPYDPQKDRIAQYEDMIARDKPDLVYLPVDIYRELAAKGTLLSLKPLIDKDKYALSGFNDGIVDSIRAMGGGTLYGLAPNFSANALYYNKTIFDRFGVPYPTDKMSWDELFRLAQRIPADGEGDNRVYGLSLYMASPFGAADAASRTLGLGLTNEDGSKMTVHTESWRSIWQFVTDGVRKGWLYEEKPRTGSISGIDFYKRNPFMTGNAAMMVTNSSMASELIEAKKRYNLAEFAWDIATEPVNPANPDVSASISFDGIYAIPAQAAHARDAWELIKLIHSESMTKKVALQMAGIGLSTRKTTAKSTNSYRIEAFTMLRPDTEAAARANPIYTNELYNAMSAAVTEEIKAAASGAKSLDQAIEAIQQRGQWVLDQKKAAAKP</sequence>
<dbReference type="Pfam" id="PF13416">
    <property type="entry name" value="SBP_bac_8"/>
    <property type="match status" value="1"/>
</dbReference>
<dbReference type="Gene3D" id="3.40.190.10">
    <property type="entry name" value="Periplasmic binding protein-like II"/>
    <property type="match status" value="1"/>
</dbReference>
<comment type="caution">
    <text evidence="6">The sequence shown here is derived from an EMBL/GenBank/DDBJ whole genome shotgun (WGS) entry which is preliminary data.</text>
</comment>
<keyword evidence="5" id="KW-1133">Transmembrane helix</keyword>
<evidence type="ECO:0000256" key="1">
    <source>
        <dbReference type="ARBA" id="ARBA00004196"/>
    </source>
</evidence>
<keyword evidence="7" id="KW-1185">Reference proteome</keyword>
<keyword evidence="4" id="KW-0732">Signal</keyword>
<keyword evidence="5" id="KW-0812">Transmembrane</keyword>
<keyword evidence="5" id="KW-0472">Membrane</keyword>
<keyword evidence="3" id="KW-0813">Transport</keyword>
<comment type="subcellular location">
    <subcellularLocation>
        <location evidence="1">Cell envelope</location>
    </subcellularLocation>
</comment>
<dbReference type="PANTHER" id="PTHR43649">
    <property type="entry name" value="ARABINOSE-BINDING PROTEIN-RELATED"/>
    <property type="match status" value="1"/>
</dbReference>
<reference evidence="6 7" key="1">
    <citation type="submission" date="2024-09" db="EMBL/GenBank/DDBJ databases">
        <authorList>
            <person name="Sun Q."/>
            <person name="Mori K."/>
        </authorList>
    </citation>
    <scope>NUCLEOTIDE SEQUENCE [LARGE SCALE GENOMIC DNA]</scope>
    <source>
        <strain evidence="6 7">JCM 12520</strain>
    </source>
</reference>
<evidence type="ECO:0000313" key="6">
    <source>
        <dbReference type="EMBL" id="MFB9751534.1"/>
    </source>
</evidence>
<evidence type="ECO:0000256" key="2">
    <source>
        <dbReference type="ARBA" id="ARBA00008520"/>
    </source>
</evidence>
<dbReference type="InterPro" id="IPR050490">
    <property type="entry name" value="Bact_solute-bd_prot1"/>
</dbReference>
<dbReference type="PANTHER" id="PTHR43649:SF31">
    <property type="entry name" value="SN-GLYCEROL-3-PHOSPHATE-BINDING PERIPLASMIC PROTEIN UGPB"/>
    <property type="match status" value="1"/>
</dbReference>
<dbReference type="Proteomes" id="UP001589619">
    <property type="component" value="Unassembled WGS sequence"/>
</dbReference>
<evidence type="ECO:0000313" key="7">
    <source>
        <dbReference type="Proteomes" id="UP001589619"/>
    </source>
</evidence>
<dbReference type="RefSeq" id="WP_344912143.1">
    <property type="nucleotide sequence ID" value="NZ_BAAAYO010000010.1"/>
</dbReference>
<dbReference type="SUPFAM" id="SSF53850">
    <property type="entry name" value="Periplasmic binding protein-like II"/>
    <property type="match status" value="1"/>
</dbReference>
<evidence type="ECO:0000256" key="5">
    <source>
        <dbReference type="SAM" id="Phobius"/>
    </source>
</evidence>
<accession>A0ABV5VTA6</accession>
<organism evidence="6 7">
    <name type="scientific">Paenibacillus hodogayensis</name>
    <dbReference type="NCBI Taxonomy" id="279208"/>
    <lineage>
        <taxon>Bacteria</taxon>
        <taxon>Bacillati</taxon>
        <taxon>Bacillota</taxon>
        <taxon>Bacilli</taxon>
        <taxon>Bacillales</taxon>
        <taxon>Paenibacillaceae</taxon>
        <taxon>Paenibacillus</taxon>
    </lineage>
</organism>
<gene>
    <name evidence="6" type="ORF">ACFFNY_08125</name>
</gene>
<evidence type="ECO:0000256" key="3">
    <source>
        <dbReference type="ARBA" id="ARBA00022448"/>
    </source>
</evidence>
<dbReference type="EMBL" id="JBHMAG010000007">
    <property type="protein sequence ID" value="MFB9751534.1"/>
    <property type="molecule type" value="Genomic_DNA"/>
</dbReference>
<feature type="transmembrane region" description="Helical" evidence="5">
    <location>
        <begin position="47"/>
        <end position="64"/>
    </location>
</feature>
<name>A0ABV5VTA6_9BACL</name>
<dbReference type="InterPro" id="IPR006059">
    <property type="entry name" value="SBP"/>
</dbReference>